<dbReference type="PANTHER" id="PTHR30419:SF8">
    <property type="entry name" value="NITROGEN ASSIMILATION TRANSCRIPTIONAL ACTIVATOR-RELATED"/>
    <property type="match status" value="1"/>
</dbReference>
<sequence length="307" mass="34982">MEFHMEIRDLEYFIEVANHKNFTKAALQVHLSQTALSKAVKKVENELGFELLDRSTRELKLTDAGEVVYHQATKALSVLKDMPHLLGDLMNLQTGQIKMGIPPLIGTLFFPKIAKAFNEQYPKVSLELIEFGAKKIEALVEEAGVDMGIVMLPLTSGHDEHFHVYPFVKERFLLYAHKNHPLAKRSSVWMKELEHEKFIMFSEEFTLHDRLIQDALKSGFVPSIAYKSSQWDLIIELTAAELGIAILPESLYAKVKDSNIITVPIADPEMMWELGIILLKERYSSFAVRELINFLTAKQITNKLDAN</sequence>
<evidence type="ECO:0000313" key="7">
    <source>
        <dbReference type="Proteomes" id="UP001165240"/>
    </source>
</evidence>
<dbReference type="Proteomes" id="UP001165240">
    <property type="component" value="Unassembled WGS sequence"/>
</dbReference>
<dbReference type="Gene3D" id="3.40.190.290">
    <property type="match status" value="1"/>
</dbReference>
<dbReference type="SUPFAM" id="SSF53850">
    <property type="entry name" value="Periplasmic binding protein-like II"/>
    <property type="match status" value="1"/>
</dbReference>
<dbReference type="CDD" id="cd08438">
    <property type="entry name" value="PBP2_CidR"/>
    <property type="match status" value="1"/>
</dbReference>
<proteinExistence type="inferred from homology"/>
<evidence type="ECO:0000256" key="4">
    <source>
        <dbReference type="ARBA" id="ARBA00023163"/>
    </source>
</evidence>
<dbReference type="SUPFAM" id="SSF46785">
    <property type="entry name" value="Winged helix' DNA-binding domain"/>
    <property type="match status" value="1"/>
</dbReference>
<dbReference type="GO" id="GO:0003677">
    <property type="term" value="F:DNA binding"/>
    <property type="evidence" value="ECO:0007669"/>
    <property type="project" value="UniProtKB-KW"/>
</dbReference>
<accession>A0AAX6BJB2</accession>
<evidence type="ECO:0000256" key="3">
    <source>
        <dbReference type="ARBA" id="ARBA00023125"/>
    </source>
</evidence>
<comment type="similarity">
    <text evidence="1">Belongs to the LysR transcriptional regulatory family.</text>
</comment>
<dbReference type="PANTHER" id="PTHR30419">
    <property type="entry name" value="HTH-TYPE TRANSCRIPTIONAL REGULATOR YBHD"/>
    <property type="match status" value="1"/>
</dbReference>
<dbReference type="GO" id="GO:0005829">
    <property type="term" value="C:cytosol"/>
    <property type="evidence" value="ECO:0007669"/>
    <property type="project" value="TreeGrafter"/>
</dbReference>
<dbReference type="Pfam" id="PF03466">
    <property type="entry name" value="LysR_substrate"/>
    <property type="match status" value="1"/>
</dbReference>
<organism evidence="6 7">
    <name type="scientific">Priestia megaterium</name>
    <name type="common">Bacillus megaterium</name>
    <dbReference type="NCBI Taxonomy" id="1404"/>
    <lineage>
        <taxon>Bacteria</taxon>
        <taxon>Bacillati</taxon>
        <taxon>Bacillota</taxon>
        <taxon>Bacilli</taxon>
        <taxon>Bacillales</taxon>
        <taxon>Bacillaceae</taxon>
        <taxon>Priestia</taxon>
    </lineage>
</organism>
<dbReference type="InterPro" id="IPR000847">
    <property type="entry name" value="LysR_HTH_N"/>
</dbReference>
<dbReference type="InterPro" id="IPR036390">
    <property type="entry name" value="WH_DNA-bd_sf"/>
</dbReference>
<keyword evidence="2" id="KW-0805">Transcription regulation</keyword>
<reference evidence="6" key="1">
    <citation type="journal article" date="2024" name="Appl Microbiol">
        <title>Effect of kuratsuki Bacillus and Priestia on Taste of Sake.</title>
        <authorList>
            <person name="Kobayashi K."/>
            <person name="Nishida H."/>
        </authorList>
    </citation>
    <scope>NUCLEOTIDE SEQUENCE</scope>
    <source>
        <strain evidence="6">B-12</strain>
    </source>
</reference>
<dbReference type="InterPro" id="IPR050950">
    <property type="entry name" value="HTH-type_LysR_regulators"/>
</dbReference>
<comment type="caution">
    <text evidence="6">The sequence shown here is derived from an EMBL/GenBank/DDBJ whole genome shotgun (WGS) entry which is preliminary data.</text>
</comment>
<dbReference type="Pfam" id="PF00126">
    <property type="entry name" value="HTH_1"/>
    <property type="match status" value="1"/>
</dbReference>
<evidence type="ECO:0000256" key="1">
    <source>
        <dbReference type="ARBA" id="ARBA00009437"/>
    </source>
</evidence>
<feature type="domain" description="HTH lysR-type" evidence="5">
    <location>
        <begin position="5"/>
        <end position="62"/>
    </location>
</feature>
<evidence type="ECO:0000256" key="2">
    <source>
        <dbReference type="ARBA" id="ARBA00023015"/>
    </source>
</evidence>
<dbReference type="PROSITE" id="PS50931">
    <property type="entry name" value="HTH_LYSR"/>
    <property type="match status" value="1"/>
</dbReference>
<dbReference type="InterPro" id="IPR036388">
    <property type="entry name" value="WH-like_DNA-bd_sf"/>
</dbReference>
<evidence type="ECO:0000259" key="5">
    <source>
        <dbReference type="PROSITE" id="PS50931"/>
    </source>
</evidence>
<dbReference type="InterPro" id="IPR005119">
    <property type="entry name" value="LysR_subst-bd"/>
</dbReference>
<gene>
    <name evidence="6" type="ORF">ShirakiTB12_23030</name>
</gene>
<dbReference type="AlphaFoldDB" id="A0AAX6BJB2"/>
<dbReference type="EMBL" id="BSYK01000001">
    <property type="protein sequence ID" value="GMG73835.1"/>
    <property type="molecule type" value="Genomic_DNA"/>
</dbReference>
<name>A0AAX6BJB2_PRIMG</name>
<keyword evidence="4" id="KW-0804">Transcription</keyword>
<dbReference type="GO" id="GO:0003700">
    <property type="term" value="F:DNA-binding transcription factor activity"/>
    <property type="evidence" value="ECO:0007669"/>
    <property type="project" value="InterPro"/>
</dbReference>
<dbReference type="Gene3D" id="1.10.10.10">
    <property type="entry name" value="Winged helix-like DNA-binding domain superfamily/Winged helix DNA-binding domain"/>
    <property type="match status" value="1"/>
</dbReference>
<protein>
    <submittedName>
        <fullName evidence="6">LysR family transcriptional regulator</fullName>
    </submittedName>
</protein>
<keyword evidence="3" id="KW-0238">DNA-binding</keyword>
<dbReference type="PRINTS" id="PR00039">
    <property type="entry name" value="HTHLYSR"/>
</dbReference>
<evidence type="ECO:0000313" key="6">
    <source>
        <dbReference type="EMBL" id="GMG73835.1"/>
    </source>
</evidence>
<dbReference type="FunFam" id="1.10.10.10:FF:000001">
    <property type="entry name" value="LysR family transcriptional regulator"/>
    <property type="match status" value="1"/>
</dbReference>